<dbReference type="EMBL" id="PDUG01000001">
    <property type="protein sequence ID" value="PIC51419.1"/>
    <property type="molecule type" value="Genomic_DNA"/>
</dbReference>
<feature type="region of interest" description="Disordered" evidence="1">
    <location>
        <begin position="139"/>
        <end position="188"/>
    </location>
</feature>
<keyword evidence="3" id="KW-1185">Reference proteome</keyword>
<dbReference type="AlphaFoldDB" id="A0A2G5VHZ4"/>
<evidence type="ECO:0000256" key="1">
    <source>
        <dbReference type="SAM" id="MobiDB-lite"/>
    </source>
</evidence>
<dbReference type="Proteomes" id="UP000230233">
    <property type="component" value="Chromosome I"/>
</dbReference>
<comment type="caution">
    <text evidence="2">The sequence shown here is derived from an EMBL/GenBank/DDBJ whole genome shotgun (WGS) entry which is preliminary data.</text>
</comment>
<sequence>MDGPNTSANQVGSIFVSGRARAPSWSSWVGGPGHCDQPPHSITSRAQEVDKERAVPSATPHVPAQDGHETMMQTSQLRTVTKQDATTNQLLPTQDDTKQGFNQVLFLISTPHKSETAPRRINMLTRRLQRVIIRRAQQKLTNDKEEEMQKKSSFNELSFRSSETSPEDVNEADDKNAKKTSSFQVNSW</sequence>
<organism evidence="2 3">
    <name type="scientific">Caenorhabditis nigoni</name>
    <dbReference type="NCBI Taxonomy" id="1611254"/>
    <lineage>
        <taxon>Eukaryota</taxon>
        <taxon>Metazoa</taxon>
        <taxon>Ecdysozoa</taxon>
        <taxon>Nematoda</taxon>
        <taxon>Chromadorea</taxon>
        <taxon>Rhabditida</taxon>
        <taxon>Rhabditina</taxon>
        <taxon>Rhabditomorpha</taxon>
        <taxon>Rhabditoidea</taxon>
        <taxon>Rhabditidae</taxon>
        <taxon>Peloderinae</taxon>
        <taxon>Caenorhabditis</taxon>
    </lineage>
</organism>
<protein>
    <submittedName>
        <fullName evidence="2">Uncharacterized protein</fullName>
    </submittedName>
</protein>
<feature type="compositionally biased region" description="Polar residues" evidence="1">
    <location>
        <begin position="151"/>
        <end position="164"/>
    </location>
</feature>
<feature type="compositionally biased region" description="Polar residues" evidence="1">
    <location>
        <begin position="179"/>
        <end position="188"/>
    </location>
</feature>
<name>A0A2G5VHZ4_9PELO</name>
<proteinExistence type="predicted"/>
<evidence type="ECO:0000313" key="2">
    <source>
        <dbReference type="EMBL" id="PIC51419.1"/>
    </source>
</evidence>
<reference evidence="3" key="1">
    <citation type="submission" date="2017-10" db="EMBL/GenBank/DDBJ databases">
        <title>Rapid genome shrinkage in a self-fertile nematode reveals novel sperm competition proteins.</title>
        <authorList>
            <person name="Yin D."/>
            <person name="Schwarz E.M."/>
            <person name="Thomas C.G."/>
            <person name="Felde R.L."/>
            <person name="Korf I.F."/>
            <person name="Cutter A.D."/>
            <person name="Schartner C.M."/>
            <person name="Ralston E.J."/>
            <person name="Meyer B.J."/>
            <person name="Haag E.S."/>
        </authorList>
    </citation>
    <scope>NUCLEOTIDE SEQUENCE [LARGE SCALE GENOMIC DNA]</scope>
    <source>
        <strain evidence="3">JU1422</strain>
    </source>
</reference>
<gene>
    <name evidence="2" type="primary">Cnig_chr_I.g1940</name>
    <name evidence="2" type="ORF">B9Z55_001940</name>
</gene>
<evidence type="ECO:0000313" key="3">
    <source>
        <dbReference type="Proteomes" id="UP000230233"/>
    </source>
</evidence>
<feature type="compositionally biased region" description="Basic and acidic residues" evidence="1">
    <location>
        <begin position="141"/>
        <end position="150"/>
    </location>
</feature>
<accession>A0A2G5VHZ4</accession>